<feature type="non-terminal residue" evidence="2">
    <location>
        <position position="56"/>
    </location>
</feature>
<evidence type="ECO:0000313" key="2">
    <source>
        <dbReference type="EMBL" id="EDM10918.1"/>
    </source>
</evidence>
<dbReference type="EMBL" id="CH473991">
    <property type="protein sequence ID" value="EDM10918.1"/>
    <property type="molecule type" value="Genomic_DNA"/>
</dbReference>
<dbReference type="AlphaFoldDB" id="A6JMQ4"/>
<feature type="transmembrane region" description="Helical" evidence="1">
    <location>
        <begin position="20"/>
        <end position="44"/>
    </location>
</feature>
<keyword evidence="1" id="KW-0812">Transmembrane</keyword>
<name>A6JMQ4_RAT</name>
<proteinExistence type="predicted"/>
<keyword evidence="1" id="KW-1133">Transmembrane helix</keyword>
<dbReference type="Proteomes" id="UP000234681">
    <property type="component" value="Chromosome X"/>
</dbReference>
<sequence length="56" mass="6352">MEYTSTFPSLTGNGWIKEHFLFSILFLYVGAGIEQASVNIFICINAHHKLKSDSFQ</sequence>
<accession>A6JMQ4</accession>
<evidence type="ECO:0000256" key="1">
    <source>
        <dbReference type="SAM" id="Phobius"/>
    </source>
</evidence>
<protein>
    <submittedName>
        <fullName evidence="2">Programmed cell death 8, isoform CRA_c</fullName>
    </submittedName>
</protein>
<reference evidence="3" key="1">
    <citation type="submission" date="2005-09" db="EMBL/GenBank/DDBJ databases">
        <authorList>
            <person name="Mural R.J."/>
            <person name="Li P.W."/>
            <person name="Adams M.D."/>
            <person name="Amanatides P.G."/>
            <person name="Baden-Tillson H."/>
            <person name="Barnstead M."/>
            <person name="Chin S.H."/>
            <person name="Dew I."/>
            <person name="Evans C.A."/>
            <person name="Ferriera S."/>
            <person name="Flanigan M."/>
            <person name="Fosler C."/>
            <person name="Glodek A."/>
            <person name="Gu Z."/>
            <person name="Holt R.A."/>
            <person name="Jennings D."/>
            <person name="Kraft C.L."/>
            <person name="Lu F."/>
            <person name="Nguyen T."/>
            <person name="Nusskern D.R."/>
            <person name="Pfannkoch C.M."/>
            <person name="Sitter C."/>
            <person name="Sutton G.G."/>
            <person name="Venter J.C."/>
            <person name="Wang Z."/>
            <person name="Woodage T."/>
            <person name="Zheng X.H."/>
            <person name="Zhong F."/>
        </authorList>
    </citation>
    <scope>NUCLEOTIDE SEQUENCE [LARGE SCALE GENOMIC DNA]</scope>
    <source>
        <strain>BN</strain>
        <strain evidence="3">Sprague-Dawley</strain>
    </source>
</reference>
<organism evidence="2 3">
    <name type="scientific">Rattus norvegicus</name>
    <name type="common">Rat</name>
    <dbReference type="NCBI Taxonomy" id="10116"/>
    <lineage>
        <taxon>Eukaryota</taxon>
        <taxon>Metazoa</taxon>
        <taxon>Chordata</taxon>
        <taxon>Craniata</taxon>
        <taxon>Vertebrata</taxon>
        <taxon>Euteleostomi</taxon>
        <taxon>Mammalia</taxon>
        <taxon>Eutheria</taxon>
        <taxon>Euarchontoglires</taxon>
        <taxon>Glires</taxon>
        <taxon>Rodentia</taxon>
        <taxon>Myomorpha</taxon>
        <taxon>Muroidea</taxon>
        <taxon>Muridae</taxon>
        <taxon>Murinae</taxon>
        <taxon>Rattus</taxon>
    </lineage>
</organism>
<evidence type="ECO:0000313" key="3">
    <source>
        <dbReference type="Proteomes" id="UP000234681"/>
    </source>
</evidence>
<keyword evidence="1" id="KW-0472">Membrane</keyword>
<gene>
    <name evidence="2" type="primary">Pdcd8</name>
    <name evidence="2" type="ORF">rCG_53222</name>
</gene>